<feature type="compositionally biased region" description="Polar residues" evidence="13">
    <location>
        <begin position="54"/>
        <end position="64"/>
    </location>
</feature>
<dbReference type="AlphaFoldDB" id="A0A3N4LQV8"/>
<feature type="coiled-coil region" evidence="12">
    <location>
        <begin position="313"/>
        <end position="347"/>
    </location>
</feature>
<evidence type="ECO:0000256" key="11">
    <source>
        <dbReference type="RuleBase" id="RU368072"/>
    </source>
</evidence>
<dbReference type="Gene3D" id="1.10.418.30">
    <property type="entry name" value="Ncd80 complex, Ncd80 subunit"/>
    <property type="match status" value="1"/>
</dbReference>
<dbReference type="Pfam" id="PF03801">
    <property type="entry name" value="Ndc80_HEC"/>
    <property type="match status" value="1"/>
</dbReference>
<dbReference type="EMBL" id="ML121545">
    <property type="protein sequence ID" value="RPB23642.1"/>
    <property type="molecule type" value="Genomic_DNA"/>
</dbReference>
<name>A0A3N4LQV8_9PEZI</name>
<feature type="compositionally biased region" description="Low complexity" evidence="13">
    <location>
        <begin position="86"/>
        <end position="119"/>
    </location>
</feature>
<dbReference type="InterPro" id="IPR055260">
    <property type="entry name" value="Ndc80_CH"/>
</dbReference>
<keyword evidence="5 11" id="KW-0498">Mitosis</keyword>
<dbReference type="InParanoid" id="A0A3N4LQV8"/>
<evidence type="ECO:0000256" key="1">
    <source>
        <dbReference type="ARBA" id="ARBA00002772"/>
    </source>
</evidence>
<gene>
    <name evidence="15" type="ORF">L211DRAFT_234879</name>
</gene>
<dbReference type="GO" id="GO:0031262">
    <property type="term" value="C:Ndc80 complex"/>
    <property type="evidence" value="ECO:0007669"/>
    <property type="project" value="UniProtKB-UniRule"/>
</dbReference>
<evidence type="ECO:0000256" key="2">
    <source>
        <dbReference type="ARBA" id="ARBA00007050"/>
    </source>
</evidence>
<evidence type="ECO:0000256" key="8">
    <source>
        <dbReference type="ARBA" id="ARBA00023242"/>
    </source>
</evidence>
<keyword evidence="8 11" id="KW-0539">Nucleus</keyword>
<evidence type="ECO:0000256" key="7">
    <source>
        <dbReference type="ARBA" id="ARBA00023054"/>
    </source>
</evidence>
<sequence length="727" mass="82052">MSHNDNLYSAFKRPRESFIPQPSSAVRRSTLAPTNTALMPPPRLSMAPPRHSVAPSNRISSFGTPSDPPPSALKSSRKSFAPGAFSSQPSQPSSAQQQQQQHQQPPSSVRRSSSYTRPPGSQISAGNGFFSSNIINTAGVTKDPRPLRDRSFLARIAGEILEYLATNNFEAETKYQVSSHFLKSPTQKDFNVVFEYLYHQLDPNYHFTKSMDQEVLPILKTLRYPYLNAITKSALAAVGGANSWPTFLGMLHWLLELVRTMERLDSGDYEAAVEEKEGLDVGSDRIVFEFAARSYQTWLQGVDDHSGYIQEMVSQFDERVMRYNQDVEELEHQNIELREQLGKINLVDSEGRTPLQVLEVEKLILEKDKEKFSVYIGNLEGQIQKTRAANERLKEQVRELDEELMGLQRAVDKQGLSPQDVDRISGEREKLDKGLAVVSERVEELRGRAKEKEGEAVRKLEQLERAIARYNTLAYQIGVVPPQAVNAKGKDFELMLFPSKVAGGVGEKMQIEDMEGIGGPEDARLLVDSGTGWQPKQVINRDVRHEVKQSLNKLRGEIGERIHMLQDEGLRGNELIDRVNEALGDLKEEVESLQAKVQGAQMEFERIKETMTSETNLANTEIEKLERELQSLRLGMNSGVLSLDQRLQSVMIEWDQLQHAADALRQELHGEVERALNDIIRFKVHIQEGLGEFEKRLEEEVRGATGGLDLSIMSLNEDEDEEDEMVE</sequence>
<evidence type="ECO:0000256" key="10">
    <source>
        <dbReference type="ARBA" id="ARBA00023328"/>
    </source>
</evidence>
<keyword evidence="10 11" id="KW-0137">Centromere</keyword>
<dbReference type="Gene3D" id="1.20.1170.10">
    <property type="match status" value="1"/>
</dbReference>
<dbReference type="GO" id="GO:0051301">
    <property type="term" value="P:cell division"/>
    <property type="evidence" value="ECO:0007669"/>
    <property type="project" value="UniProtKB-UniRule"/>
</dbReference>
<dbReference type="SUPFAM" id="SSF90257">
    <property type="entry name" value="Myosin rod fragments"/>
    <property type="match status" value="1"/>
</dbReference>
<keyword evidence="3 11" id="KW-0158">Chromosome</keyword>
<dbReference type="InterPro" id="IPR038273">
    <property type="entry name" value="Ndc80_sf"/>
</dbReference>
<organism evidence="15 16">
    <name type="scientific">Terfezia boudieri ATCC MYA-4762</name>
    <dbReference type="NCBI Taxonomy" id="1051890"/>
    <lineage>
        <taxon>Eukaryota</taxon>
        <taxon>Fungi</taxon>
        <taxon>Dikarya</taxon>
        <taxon>Ascomycota</taxon>
        <taxon>Pezizomycotina</taxon>
        <taxon>Pezizomycetes</taxon>
        <taxon>Pezizales</taxon>
        <taxon>Pezizaceae</taxon>
        <taxon>Terfezia</taxon>
    </lineage>
</organism>
<evidence type="ECO:0000256" key="6">
    <source>
        <dbReference type="ARBA" id="ARBA00022838"/>
    </source>
</evidence>
<comment type="similarity">
    <text evidence="2 11">Belongs to the NDC80/HEC1 family.</text>
</comment>
<protein>
    <recommendedName>
        <fullName evidence="11">Kinetochore protein NDC80</fullName>
    </recommendedName>
</protein>
<comment type="function">
    <text evidence="1 11">Acts as a component of the essential kinetochore-associated NDC80 complex, which is required for chromosome segregation and spindle checkpoint activity.</text>
</comment>
<feature type="region of interest" description="Disordered" evidence="13">
    <location>
        <begin position="1"/>
        <end position="128"/>
    </location>
</feature>
<feature type="coiled-coil region" evidence="12">
    <location>
        <begin position="376"/>
        <end position="410"/>
    </location>
</feature>
<evidence type="ECO:0000313" key="16">
    <source>
        <dbReference type="Proteomes" id="UP000267821"/>
    </source>
</evidence>
<feature type="compositionally biased region" description="Polar residues" evidence="13">
    <location>
        <begin position="20"/>
        <end position="37"/>
    </location>
</feature>
<feature type="coiled-coil region" evidence="12">
    <location>
        <begin position="435"/>
        <end position="469"/>
    </location>
</feature>
<reference evidence="15 16" key="1">
    <citation type="journal article" date="2018" name="Nat. Ecol. Evol.">
        <title>Pezizomycetes genomes reveal the molecular basis of ectomycorrhizal truffle lifestyle.</title>
        <authorList>
            <person name="Murat C."/>
            <person name="Payen T."/>
            <person name="Noel B."/>
            <person name="Kuo A."/>
            <person name="Morin E."/>
            <person name="Chen J."/>
            <person name="Kohler A."/>
            <person name="Krizsan K."/>
            <person name="Balestrini R."/>
            <person name="Da Silva C."/>
            <person name="Montanini B."/>
            <person name="Hainaut M."/>
            <person name="Levati E."/>
            <person name="Barry K.W."/>
            <person name="Belfiori B."/>
            <person name="Cichocki N."/>
            <person name="Clum A."/>
            <person name="Dockter R.B."/>
            <person name="Fauchery L."/>
            <person name="Guy J."/>
            <person name="Iotti M."/>
            <person name="Le Tacon F."/>
            <person name="Lindquist E.A."/>
            <person name="Lipzen A."/>
            <person name="Malagnac F."/>
            <person name="Mello A."/>
            <person name="Molinier V."/>
            <person name="Miyauchi S."/>
            <person name="Poulain J."/>
            <person name="Riccioni C."/>
            <person name="Rubini A."/>
            <person name="Sitrit Y."/>
            <person name="Splivallo R."/>
            <person name="Traeger S."/>
            <person name="Wang M."/>
            <person name="Zifcakova L."/>
            <person name="Wipf D."/>
            <person name="Zambonelli A."/>
            <person name="Paolocci F."/>
            <person name="Nowrousian M."/>
            <person name="Ottonello S."/>
            <person name="Baldrian P."/>
            <person name="Spatafora J.W."/>
            <person name="Henrissat B."/>
            <person name="Nagy L.G."/>
            <person name="Aury J.M."/>
            <person name="Wincker P."/>
            <person name="Grigoriev I.V."/>
            <person name="Bonfante P."/>
            <person name="Martin F.M."/>
        </authorList>
    </citation>
    <scope>NUCLEOTIDE SEQUENCE [LARGE SCALE GENOMIC DNA]</scope>
    <source>
        <strain evidence="15 16">ATCC MYA-4762</strain>
    </source>
</reference>
<proteinExistence type="inferred from homology"/>
<dbReference type="GO" id="GO:0005634">
    <property type="term" value="C:nucleus"/>
    <property type="evidence" value="ECO:0007669"/>
    <property type="project" value="UniProtKB-SubCell"/>
</dbReference>
<comment type="subunit">
    <text evidence="11">Component of the NDC80 complex.</text>
</comment>
<evidence type="ECO:0000256" key="9">
    <source>
        <dbReference type="ARBA" id="ARBA00023306"/>
    </source>
</evidence>
<keyword evidence="9 11" id="KW-0131">Cell cycle</keyword>
<evidence type="ECO:0000256" key="5">
    <source>
        <dbReference type="ARBA" id="ARBA00022776"/>
    </source>
</evidence>
<feature type="domain" description="Kinetochore protein Ndc80 CH" evidence="14">
    <location>
        <begin position="110"/>
        <end position="263"/>
    </location>
</feature>
<dbReference type="PANTHER" id="PTHR10643">
    <property type="entry name" value="KINETOCHORE PROTEIN NDC80"/>
    <property type="match status" value="1"/>
</dbReference>
<evidence type="ECO:0000259" key="14">
    <source>
        <dbReference type="Pfam" id="PF03801"/>
    </source>
</evidence>
<dbReference type="FunCoup" id="A0A3N4LQV8">
    <property type="interactions" value="272"/>
</dbReference>
<comment type="subcellular location">
    <subcellularLocation>
        <location evidence="11">Chromosome</location>
        <location evidence="11">Centromere</location>
        <location evidence="11">Kinetochore</location>
    </subcellularLocation>
    <subcellularLocation>
        <location evidence="11">Nucleus</location>
    </subcellularLocation>
</comment>
<dbReference type="Proteomes" id="UP000267821">
    <property type="component" value="Unassembled WGS sequence"/>
</dbReference>
<keyword evidence="4 11" id="KW-0132">Cell division</keyword>
<dbReference type="InterPro" id="IPR005550">
    <property type="entry name" value="Kinetochore_Ndc80"/>
</dbReference>
<evidence type="ECO:0000256" key="13">
    <source>
        <dbReference type="SAM" id="MobiDB-lite"/>
    </source>
</evidence>
<dbReference type="PANTHER" id="PTHR10643:SF2">
    <property type="entry name" value="KINETOCHORE PROTEIN NDC80 HOMOLOG"/>
    <property type="match status" value="1"/>
</dbReference>
<evidence type="ECO:0000313" key="15">
    <source>
        <dbReference type="EMBL" id="RPB23642.1"/>
    </source>
</evidence>
<accession>A0A3N4LQV8</accession>
<dbReference type="OrthoDB" id="7459479at2759"/>
<keyword evidence="16" id="KW-1185">Reference proteome</keyword>
<evidence type="ECO:0000256" key="3">
    <source>
        <dbReference type="ARBA" id="ARBA00022454"/>
    </source>
</evidence>
<evidence type="ECO:0000256" key="12">
    <source>
        <dbReference type="SAM" id="Coils"/>
    </source>
</evidence>
<evidence type="ECO:0000256" key="4">
    <source>
        <dbReference type="ARBA" id="ARBA00022618"/>
    </source>
</evidence>
<feature type="coiled-coil region" evidence="12">
    <location>
        <begin position="576"/>
        <end position="635"/>
    </location>
</feature>
<dbReference type="FunFam" id="1.10.418.30:FF:000001">
    <property type="entry name" value="Probable kinetochore protein ndc80"/>
    <property type="match status" value="1"/>
</dbReference>
<keyword evidence="6 11" id="KW-0995">Kinetochore</keyword>
<dbReference type="STRING" id="1051890.A0A3N4LQV8"/>
<keyword evidence="7 12" id="KW-0175">Coiled coil</keyword>
<dbReference type="GO" id="GO:0051315">
    <property type="term" value="P:attachment of mitotic spindle microtubules to kinetochore"/>
    <property type="evidence" value="ECO:0007669"/>
    <property type="project" value="UniProtKB-UniRule"/>
</dbReference>